<name>A0A922L752_DERFA</name>
<organism evidence="2 3">
    <name type="scientific">Dermatophagoides farinae</name>
    <name type="common">American house dust mite</name>
    <dbReference type="NCBI Taxonomy" id="6954"/>
    <lineage>
        <taxon>Eukaryota</taxon>
        <taxon>Metazoa</taxon>
        <taxon>Ecdysozoa</taxon>
        <taxon>Arthropoda</taxon>
        <taxon>Chelicerata</taxon>
        <taxon>Arachnida</taxon>
        <taxon>Acari</taxon>
        <taxon>Acariformes</taxon>
        <taxon>Sarcoptiformes</taxon>
        <taxon>Astigmata</taxon>
        <taxon>Psoroptidia</taxon>
        <taxon>Analgoidea</taxon>
        <taxon>Pyroglyphidae</taxon>
        <taxon>Dermatophagoidinae</taxon>
        <taxon>Dermatophagoides</taxon>
    </lineage>
</organism>
<accession>A0A922L752</accession>
<comment type="caution">
    <text evidence="2">The sequence shown here is derived from an EMBL/GenBank/DDBJ whole genome shotgun (WGS) entry which is preliminary data.</text>
</comment>
<gene>
    <name evidence="2" type="ORF">DERF_005425</name>
</gene>
<evidence type="ECO:0000256" key="1">
    <source>
        <dbReference type="SAM" id="Phobius"/>
    </source>
</evidence>
<evidence type="ECO:0000313" key="3">
    <source>
        <dbReference type="Proteomes" id="UP000790347"/>
    </source>
</evidence>
<feature type="transmembrane region" description="Helical" evidence="1">
    <location>
        <begin position="6"/>
        <end position="28"/>
    </location>
</feature>
<keyword evidence="1" id="KW-1133">Transmembrane helix</keyword>
<protein>
    <submittedName>
        <fullName evidence="2">Uncharacterized protein</fullName>
    </submittedName>
</protein>
<reference evidence="2" key="2">
    <citation type="journal article" date="2022" name="Res Sq">
        <title>Comparative Genomics Reveals Insights into the Divergent Evolution of Astigmatic Mites and Household Pest Adaptations.</title>
        <authorList>
            <person name="Xiong Q."/>
            <person name="Wan A.T.-Y."/>
            <person name="Liu X.-Y."/>
            <person name="Fung C.S.-H."/>
            <person name="Xiao X."/>
            <person name="Malainual N."/>
            <person name="Hou J."/>
            <person name="Wang L."/>
            <person name="Wang M."/>
            <person name="Yang K."/>
            <person name="Cui Y."/>
            <person name="Leung E."/>
            <person name="Nong W."/>
            <person name="Shin S.-K."/>
            <person name="Au S."/>
            <person name="Jeong K.Y."/>
            <person name="Chew F.T."/>
            <person name="Hui J."/>
            <person name="Leung T.F."/>
            <person name="Tungtrongchitr A."/>
            <person name="Zhong N."/>
            <person name="Liu Z."/>
            <person name="Tsui S."/>
        </authorList>
    </citation>
    <scope>NUCLEOTIDE SEQUENCE</scope>
    <source>
        <strain evidence="2">Derf</strain>
        <tissue evidence="2">Whole organism</tissue>
    </source>
</reference>
<dbReference type="AlphaFoldDB" id="A0A922L752"/>
<evidence type="ECO:0000313" key="2">
    <source>
        <dbReference type="EMBL" id="KAH9521798.1"/>
    </source>
</evidence>
<reference evidence="2" key="1">
    <citation type="submission" date="2013-05" db="EMBL/GenBank/DDBJ databases">
        <authorList>
            <person name="Yim A.K.Y."/>
            <person name="Chan T.F."/>
            <person name="Ji K.M."/>
            <person name="Liu X.Y."/>
            <person name="Zhou J.W."/>
            <person name="Li R.Q."/>
            <person name="Yang K.Y."/>
            <person name="Li J."/>
            <person name="Li M."/>
            <person name="Law P.T.W."/>
            <person name="Wu Y.L."/>
            <person name="Cai Z.L."/>
            <person name="Qin H."/>
            <person name="Bao Y."/>
            <person name="Leung R.K.K."/>
            <person name="Ng P.K.S."/>
            <person name="Zou J."/>
            <person name="Zhong X.J."/>
            <person name="Ran P.X."/>
            <person name="Zhong N.S."/>
            <person name="Liu Z.G."/>
            <person name="Tsui S.K.W."/>
        </authorList>
    </citation>
    <scope>NUCLEOTIDE SEQUENCE</scope>
    <source>
        <strain evidence="2">Derf</strain>
        <tissue evidence="2">Whole organism</tissue>
    </source>
</reference>
<proteinExistence type="predicted"/>
<keyword evidence="1" id="KW-0812">Transmembrane</keyword>
<dbReference type="Proteomes" id="UP000790347">
    <property type="component" value="Unassembled WGS sequence"/>
</dbReference>
<keyword evidence="3" id="KW-1185">Reference proteome</keyword>
<keyword evidence="1" id="KW-0472">Membrane</keyword>
<sequence length="69" mass="8221">MCNAYVLFPFFYLLPGSYFIFDSIHLGIRESGIQKIFKQKTCQMTLFLRLSFYKQDLEMIKDFVCAVVY</sequence>
<dbReference type="EMBL" id="ASGP02000002">
    <property type="protein sequence ID" value="KAH9521798.1"/>
    <property type="molecule type" value="Genomic_DNA"/>
</dbReference>